<feature type="chain" id="PRO_5015183822" description="TonB-dependent receptor" evidence="7">
    <location>
        <begin position="37"/>
        <end position="857"/>
    </location>
</feature>
<accession>A0A2P1PX73</accession>
<dbReference type="RefSeq" id="WP_106893361.1">
    <property type="nucleotide sequence ID" value="NZ_CP027860.1"/>
</dbReference>
<dbReference type="OrthoDB" id="6276154at2"/>
<evidence type="ECO:0000256" key="3">
    <source>
        <dbReference type="ARBA" id="ARBA00023077"/>
    </source>
</evidence>
<keyword evidence="5" id="KW-0998">Cell outer membrane</keyword>
<keyword evidence="3 6" id="KW-0798">TonB box</keyword>
<evidence type="ECO:0000256" key="7">
    <source>
        <dbReference type="SAM" id="SignalP"/>
    </source>
</evidence>
<evidence type="ECO:0000256" key="1">
    <source>
        <dbReference type="ARBA" id="ARBA00004442"/>
    </source>
</evidence>
<evidence type="ECO:0000256" key="2">
    <source>
        <dbReference type="ARBA" id="ARBA00022729"/>
    </source>
</evidence>
<dbReference type="EMBL" id="CP027860">
    <property type="protein sequence ID" value="AVP99443.1"/>
    <property type="molecule type" value="Genomic_DNA"/>
</dbReference>
<comment type="subcellular location">
    <subcellularLocation>
        <location evidence="1 6">Cell outer membrane</location>
    </subcellularLocation>
</comment>
<evidence type="ECO:0000259" key="9">
    <source>
        <dbReference type="Pfam" id="PF07715"/>
    </source>
</evidence>
<feature type="domain" description="TonB-dependent receptor-like beta-barrel" evidence="8">
    <location>
        <begin position="391"/>
        <end position="821"/>
    </location>
</feature>
<reference evidence="10 11" key="2">
    <citation type="submission" date="2018-03" db="EMBL/GenBank/DDBJ databases">
        <authorList>
            <person name="Keele B.F."/>
        </authorList>
    </citation>
    <scope>NUCLEOTIDE SEQUENCE [LARGE SCALE GENOMIC DNA]</scope>
    <source>
        <strain evidence="10 11">D13</strain>
    </source>
</reference>
<dbReference type="PANTHER" id="PTHR47234:SF2">
    <property type="entry name" value="TONB-DEPENDENT RECEPTOR"/>
    <property type="match status" value="1"/>
</dbReference>
<dbReference type="PROSITE" id="PS01156">
    <property type="entry name" value="TONB_DEPENDENT_REC_2"/>
    <property type="match status" value="1"/>
</dbReference>
<evidence type="ECO:0000259" key="8">
    <source>
        <dbReference type="Pfam" id="PF00593"/>
    </source>
</evidence>
<feature type="signal peptide" evidence="7">
    <location>
        <begin position="1"/>
        <end position="36"/>
    </location>
</feature>
<dbReference type="AlphaFoldDB" id="A0A2P1PX73"/>
<protein>
    <recommendedName>
        <fullName evidence="12">TonB-dependent receptor</fullName>
    </recommendedName>
</protein>
<evidence type="ECO:0000256" key="4">
    <source>
        <dbReference type="ARBA" id="ARBA00023136"/>
    </source>
</evidence>
<comment type="similarity">
    <text evidence="6">Belongs to the TonB-dependent receptor family.</text>
</comment>
<dbReference type="Gene3D" id="2.40.170.20">
    <property type="entry name" value="TonB-dependent receptor, beta-barrel domain"/>
    <property type="match status" value="1"/>
</dbReference>
<dbReference type="Gene3D" id="2.170.130.10">
    <property type="entry name" value="TonB-dependent receptor, plug domain"/>
    <property type="match status" value="1"/>
</dbReference>
<dbReference type="Pfam" id="PF00593">
    <property type="entry name" value="TonB_dep_Rec_b-barrel"/>
    <property type="match status" value="1"/>
</dbReference>
<dbReference type="InterPro" id="IPR000531">
    <property type="entry name" value="Beta-barrel_TonB"/>
</dbReference>
<dbReference type="InterPro" id="IPR010917">
    <property type="entry name" value="TonB_rcpt_CS"/>
</dbReference>
<gene>
    <name evidence="10" type="ORF">C7S18_20720</name>
</gene>
<dbReference type="GO" id="GO:0009279">
    <property type="term" value="C:cell outer membrane"/>
    <property type="evidence" value="ECO:0007669"/>
    <property type="project" value="UniProtKB-SubCell"/>
</dbReference>
<dbReference type="SUPFAM" id="SSF56935">
    <property type="entry name" value="Porins"/>
    <property type="match status" value="1"/>
</dbReference>
<dbReference type="KEGG" id="xba:C7S18_20720"/>
<evidence type="ECO:0000256" key="5">
    <source>
        <dbReference type="ARBA" id="ARBA00023237"/>
    </source>
</evidence>
<dbReference type="InterPro" id="IPR037066">
    <property type="entry name" value="Plug_dom_sf"/>
</dbReference>
<evidence type="ECO:0000256" key="6">
    <source>
        <dbReference type="RuleBase" id="RU003357"/>
    </source>
</evidence>
<proteinExistence type="inferred from homology"/>
<dbReference type="Proteomes" id="UP000241074">
    <property type="component" value="Chromosome"/>
</dbReference>
<reference evidence="10 11" key="1">
    <citation type="submission" date="2018-03" db="EMBL/GenBank/DDBJ databases">
        <title>Ahniella affigens gen. nov., sp. nov., a gammaproteobacterium isolated from sandy soil near a stream.</title>
        <authorList>
            <person name="Ko Y."/>
            <person name="Kim J.-H."/>
        </authorList>
    </citation>
    <scope>NUCLEOTIDE SEQUENCE [LARGE SCALE GENOMIC DNA]</scope>
    <source>
        <strain evidence="10 11">D13</strain>
    </source>
</reference>
<sequence length="857" mass="93708">MRAKFLKPVSAIAKHPAPKRLCIALLLSLSAGPILAEGAGGDRGSDTLLSWRDSRSADLIIFDRADLEASGDFSVGEFLRDLPQAAGGNFRPRSGSSAQSLSDLDLYGAGSNRTLVLLDGRPLTKSPVSPGVVNLNLVPLGMIESIEVVGMGGSSRYGADAAAGVINLRTRKQTQGMQFEYARGNPDVRGGDTESGTVLFGTEGDRGFVSAGVSFNRRDIVFTRDDLGGDVLGSTTFGNNYQVANAAGTAPQGPIRAFPGFACNGSGLGLTGAQDLFYQTSGGTICQYNFNAVAARDASSDTAAVFARAEYAITDEWHAYLNTSVRRQESFGRYAPAPAQLFVPEGSPNDPVPGDNRGAYLLHRFAAVGPRDTSVDETDRDIDLGVRGQLNERVRVQFGIRDHNSQGYELGRNYIVTRLAEAAIRDGRYDVRDPFGASADVLQSISATINRDLYWDRQEAYAGFVADLFAAGGGMSTLDVRTEWRRDDYADRYDSLQSAGEIQGSAGNSAAGSRITRSVAAQFDLPFHADWNLALNTRLDQFSDLNSAFSPGLELSWQPFSVLDVALGYEEGVVIPTFDQRFGDTSISARSVVDLQTCAARGGVNCSTTPVQVPTRVISNPDLDNEATRHAYLGITYRPWTWLDLRLAYRDIRIDDRIVQTGFQDLVNRDLLGLPLPPGVTVGRDPITGALQLLESRYLNRGSSHHRHVDLQANGAFDWGRFGAFESRLLVSKWQTFDLESVFSNGQSLVSSFVDDYPGWRGQWQQDWQLRDYRVTATSHWIDGYMNPTTALRVGDYVTHDVQFSWQAPWQARISVGASNVGDRKPSLDSALSDYPYNSYLYDSYGRTFVVSYQQRF</sequence>
<evidence type="ECO:0008006" key="12">
    <source>
        <dbReference type="Google" id="ProtNLM"/>
    </source>
</evidence>
<keyword evidence="11" id="KW-1185">Reference proteome</keyword>
<dbReference type="Pfam" id="PF07715">
    <property type="entry name" value="Plug"/>
    <property type="match status" value="1"/>
</dbReference>
<name>A0A2P1PX73_9GAMM</name>
<keyword evidence="2 7" id="KW-0732">Signal</keyword>
<feature type="domain" description="TonB-dependent receptor plug" evidence="9">
    <location>
        <begin position="61"/>
        <end position="165"/>
    </location>
</feature>
<organism evidence="10 11">
    <name type="scientific">Ahniella affigens</name>
    <dbReference type="NCBI Taxonomy" id="2021234"/>
    <lineage>
        <taxon>Bacteria</taxon>
        <taxon>Pseudomonadati</taxon>
        <taxon>Pseudomonadota</taxon>
        <taxon>Gammaproteobacteria</taxon>
        <taxon>Lysobacterales</taxon>
        <taxon>Rhodanobacteraceae</taxon>
        <taxon>Ahniella</taxon>
    </lineage>
</organism>
<evidence type="ECO:0000313" key="11">
    <source>
        <dbReference type="Proteomes" id="UP000241074"/>
    </source>
</evidence>
<dbReference type="InterPro" id="IPR012910">
    <property type="entry name" value="Plug_dom"/>
</dbReference>
<keyword evidence="4 6" id="KW-0472">Membrane</keyword>
<dbReference type="InterPro" id="IPR036942">
    <property type="entry name" value="Beta-barrel_TonB_sf"/>
</dbReference>
<evidence type="ECO:0000313" key="10">
    <source>
        <dbReference type="EMBL" id="AVP99443.1"/>
    </source>
</evidence>
<dbReference type="PANTHER" id="PTHR47234">
    <property type="match status" value="1"/>
</dbReference>